<reference evidence="1 2" key="1">
    <citation type="submission" date="2018-10" db="EMBL/GenBank/DDBJ databases">
        <authorList>
            <person name="Criscuolo A."/>
        </authorList>
    </citation>
    <scope>NUCLEOTIDE SEQUENCE [LARGE SCALE GENOMIC DNA]</scope>
    <source>
        <strain evidence="1">DnA1</strain>
    </source>
</reference>
<protein>
    <recommendedName>
        <fullName evidence="3">Nucleotidyltransferase</fullName>
    </recommendedName>
</protein>
<proteinExistence type="predicted"/>
<gene>
    <name evidence="1" type="ORF">PIGHUM_02116</name>
</gene>
<dbReference type="InterPro" id="IPR039498">
    <property type="entry name" value="NTP_transf_5"/>
</dbReference>
<dbReference type="OrthoDB" id="8681065at2"/>
<evidence type="ECO:0008006" key="3">
    <source>
        <dbReference type="Google" id="ProtNLM"/>
    </source>
</evidence>
<dbReference type="PROSITE" id="PS00226">
    <property type="entry name" value="IF_ROD_1"/>
    <property type="match status" value="1"/>
</dbReference>
<keyword evidence="2" id="KW-1185">Reference proteome</keyword>
<organism evidence="1 2">
    <name type="scientific">Pigmentiphaga humi</name>
    <dbReference type="NCBI Taxonomy" id="2478468"/>
    <lineage>
        <taxon>Bacteria</taxon>
        <taxon>Pseudomonadati</taxon>
        <taxon>Pseudomonadota</taxon>
        <taxon>Betaproteobacteria</taxon>
        <taxon>Burkholderiales</taxon>
        <taxon>Alcaligenaceae</taxon>
        <taxon>Pigmentiphaga</taxon>
    </lineage>
</organism>
<dbReference type="EMBL" id="UWPJ01000017">
    <property type="protein sequence ID" value="VCU70049.1"/>
    <property type="molecule type" value="Genomic_DNA"/>
</dbReference>
<evidence type="ECO:0000313" key="2">
    <source>
        <dbReference type="Proteomes" id="UP000277294"/>
    </source>
</evidence>
<dbReference type="RefSeq" id="WP_160142235.1">
    <property type="nucleotide sequence ID" value="NZ_UWPJ01000017.1"/>
</dbReference>
<evidence type="ECO:0000313" key="1">
    <source>
        <dbReference type="EMBL" id="VCU70049.1"/>
    </source>
</evidence>
<accession>A0A3P4B190</accession>
<dbReference type="AlphaFoldDB" id="A0A3P4B190"/>
<dbReference type="InterPro" id="IPR018039">
    <property type="entry name" value="IF_conserved"/>
</dbReference>
<name>A0A3P4B190_9BURK</name>
<dbReference type="Pfam" id="PF14907">
    <property type="entry name" value="NTP_transf_5"/>
    <property type="match status" value="1"/>
</dbReference>
<sequence>MTAFTSRQVLQDLLLDMLSETRAVGQDRIDALSQADWDAVLSMAREHRIVPLLDWQLRRVHGHLHLPEAFGRELVRLRQSWTMRLLALQRELVLVHRLLAQAGIPHMALKGACLAWHAYPHPALRTMRDLDILVPMDRAVQAYRALLDGGLTRIDVLPGHPEAALDEEARKKHLPGLRTASGTALIELHVRLFHPETGPDARADLSESPDFWQRVRTWSIGSDQIPMEGATDLLLHLIVHTVYEHEFNNGPLLLSDIAFLLRTAAIDWPLFWRLAAQRRHTRGCALALQLTQRYWNVGGIDWRGAGSVQVSGQQLDLAALLMLRSYHDRSEVAFQAGVAGRYSALGKLRFVLGRVFLPRARLAARYPAHASSWRIYLWYFAYWRLLMKEWLPRLWQARRESSLRGEVNRLVAFRTWLQE</sequence>
<dbReference type="Proteomes" id="UP000277294">
    <property type="component" value="Unassembled WGS sequence"/>
</dbReference>